<sequence length="181" mass="21012">MIQHVVERCLSTEFPVVLAVPEGDGEEFKDILKSMVQVYEGHPTDVLDRYYEVMKAFAFDPIIRITGDCPLIDPDIIKRMADIFGLDSCGYLSNCHPVRTVPLGLDVEIFTSSLLSEAQFNAHLPYYREHVTPFMYESRRRCCQTYAPPFPDSWKVSIDTTEDYERVRKMMEEKIFPWSVK</sequence>
<keyword evidence="1" id="KW-0548">Nucleotidyltransferase</keyword>
<gene>
    <name evidence="1" type="ORF">MM415B03414_0002</name>
</gene>
<dbReference type="InterPro" id="IPR003329">
    <property type="entry name" value="Cytidylyl_trans"/>
</dbReference>
<proteinExistence type="predicted"/>
<keyword evidence="1" id="KW-0808">Transferase</keyword>
<dbReference type="Gene3D" id="3.90.550.10">
    <property type="entry name" value="Spore Coat Polysaccharide Biosynthesis Protein SpsA, Chain A"/>
    <property type="match status" value="1"/>
</dbReference>
<dbReference type="Pfam" id="PF02348">
    <property type="entry name" value="CTP_transf_3"/>
    <property type="match status" value="1"/>
</dbReference>
<organism evidence="1">
    <name type="scientific">viral metagenome</name>
    <dbReference type="NCBI Taxonomy" id="1070528"/>
    <lineage>
        <taxon>unclassified sequences</taxon>
        <taxon>metagenomes</taxon>
        <taxon>organismal metagenomes</taxon>
    </lineage>
</organism>
<accession>A0A6M3L898</accession>
<dbReference type="GO" id="GO:0016779">
    <property type="term" value="F:nucleotidyltransferase activity"/>
    <property type="evidence" value="ECO:0007669"/>
    <property type="project" value="UniProtKB-KW"/>
</dbReference>
<dbReference type="AlphaFoldDB" id="A0A6M3L898"/>
<protein>
    <submittedName>
        <fullName evidence="1">Putative cytidylyltransferase</fullName>
    </submittedName>
</protein>
<dbReference type="EMBL" id="MT142973">
    <property type="protein sequence ID" value="QJA91247.1"/>
    <property type="molecule type" value="Genomic_DNA"/>
</dbReference>
<evidence type="ECO:0000313" key="1">
    <source>
        <dbReference type="EMBL" id="QJA91247.1"/>
    </source>
</evidence>
<dbReference type="InterPro" id="IPR029044">
    <property type="entry name" value="Nucleotide-diphossugar_trans"/>
</dbReference>
<reference evidence="1" key="1">
    <citation type="submission" date="2020-03" db="EMBL/GenBank/DDBJ databases">
        <title>The deep terrestrial virosphere.</title>
        <authorList>
            <person name="Holmfeldt K."/>
            <person name="Nilsson E."/>
            <person name="Simone D."/>
            <person name="Lopez-Fernandez M."/>
            <person name="Wu X."/>
            <person name="de Brujin I."/>
            <person name="Lundin D."/>
            <person name="Andersson A."/>
            <person name="Bertilsson S."/>
            <person name="Dopson M."/>
        </authorList>
    </citation>
    <scope>NUCLEOTIDE SEQUENCE</scope>
    <source>
        <strain evidence="1">MM415B03414</strain>
    </source>
</reference>
<name>A0A6M3L898_9ZZZZ</name>
<dbReference type="SUPFAM" id="SSF53448">
    <property type="entry name" value="Nucleotide-diphospho-sugar transferases"/>
    <property type="match status" value="1"/>
</dbReference>